<evidence type="ECO:0000256" key="1">
    <source>
        <dbReference type="ARBA" id="ARBA00005721"/>
    </source>
</evidence>
<gene>
    <name evidence="3" type="ORF">CP880_06750</name>
</gene>
<dbReference type="Proteomes" id="UP000256324">
    <property type="component" value="Unassembled WGS sequence"/>
</dbReference>
<name>A0ABX9ICL9_9ACTN</name>
<sequence>MADNKTASAKTDTTKSNATKTENLPETTTKETLPPSPLHTDHGSTLIAEQVVQKIAGIACREVPGVHAMGSTGRRMLSSITDRIPGSTTNVSNGVQVEKGERQCAIDLSVVIEYGYSVVEVANKLRETIIDAVEYGTGLEVVEVNVQVTDVYIQGEDDNDDEQPDQAVSQHKSTELS</sequence>
<evidence type="ECO:0000313" key="4">
    <source>
        <dbReference type="Proteomes" id="UP000256324"/>
    </source>
</evidence>
<dbReference type="InterPro" id="IPR005531">
    <property type="entry name" value="Asp23"/>
</dbReference>
<comment type="similarity">
    <text evidence="1">Belongs to the asp23 family.</text>
</comment>
<feature type="region of interest" description="Disordered" evidence="2">
    <location>
        <begin position="1"/>
        <end position="39"/>
    </location>
</feature>
<dbReference type="PANTHER" id="PTHR34297:SF3">
    <property type="entry name" value="ALKALINE SHOCK PROTEIN 23"/>
    <property type="match status" value="1"/>
</dbReference>
<feature type="region of interest" description="Disordered" evidence="2">
    <location>
        <begin position="156"/>
        <end position="177"/>
    </location>
</feature>
<dbReference type="Pfam" id="PF03780">
    <property type="entry name" value="Asp23"/>
    <property type="match status" value="1"/>
</dbReference>
<dbReference type="PANTHER" id="PTHR34297">
    <property type="entry name" value="HYPOTHETICAL CYTOSOLIC PROTEIN-RELATED"/>
    <property type="match status" value="1"/>
</dbReference>
<feature type="compositionally biased region" description="Low complexity" evidence="2">
    <location>
        <begin position="1"/>
        <end position="33"/>
    </location>
</feature>
<comment type="caution">
    <text evidence="3">The sequence shown here is derived from an EMBL/GenBank/DDBJ whole genome shotgun (WGS) entry which is preliminary data.</text>
</comment>
<reference evidence="3 4" key="1">
    <citation type="submission" date="2017-09" db="EMBL/GenBank/DDBJ databases">
        <authorList>
            <person name="Bumgarner R.E."/>
        </authorList>
    </citation>
    <scope>NUCLEOTIDE SEQUENCE [LARGE SCALE GENOMIC DNA]</scope>
    <source>
        <strain evidence="3 4">T34998</strain>
    </source>
</reference>
<accession>A0ABX9ICL9</accession>
<protein>
    <submittedName>
        <fullName evidence="3">Asp23/Gls24 family envelope stress response protein</fullName>
    </submittedName>
</protein>
<dbReference type="EMBL" id="PCZS01000002">
    <property type="protein sequence ID" value="REB69156.1"/>
    <property type="molecule type" value="Genomic_DNA"/>
</dbReference>
<keyword evidence="4" id="KW-1185">Reference proteome</keyword>
<dbReference type="RefSeq" id="WP_002549514.1">
    <property type="nucleotide sequence ID" value="NZ_JARJNT010000002.1"/>
</dbReference>
<evidence type="ECO:0000256" key="2">
    <source>
        <dbReference type="SAM" id="MobiDB-lite"/>
    </source>
</evidence>
<organism evidence="3 4">
    <name type="scientific">Cutibacterium namnetense</name>
    <dbReference type="NCBI Taxonomy" id="1574624"/>
    <lineage>
        <taxon>Bacteria</taxon>
        <taxon>Bacillati</taxon>
        <taxon>Actinomycetota</taxon>
        <taxon>Actinomycetes</taxon>
        <taxon>Propionibacteriales</taxon>
        <taxon>Propionibacteriaceae</taxon>
        <taxon>Cutibacterium</taxon>
    </lineage>
</organism>
<proteinExistence type="inferred from homology"/>
<evidence type="ECO:0000313" key="3">
    <source>
        <dbReference type="EMBL" id="REB69156.1"/>
    </source>
</evidence>